<dbReference type="Proteomes" id="UP000179233">
    <property type="component" value="Unassembled WGS sequence"/>
</dbReference>
<evidence type="ECO:0000256" key="7">
    <source>
        <dbReference type="ARBA" id="ARBA00022840"/>
    </source>
</evidence>
<dbReference type="NCBIfam" id="TIGR00337">
    <property type="entry name" value="PyrG"/>
    <property type="match status" value="1"/>
</dbReference>
<evidence type="ECO:0000259" key="18">
    <source>
        <dbReference type="Pfam" id="PF06418"/>
    </source>
</evidence>
<dbReference type="AlphaFoldDB" id="A0A1G1VSN5"/>
<accession>A0A1G1VSN5</accession>
<dbReference type="InterPro" id="IPR029062">
    <property type="entry name" value="Class_I_gatase-like"/>
</dbReference>
<dbReference type="NCBIfam" id="NF003792">
    <property type="entry name" value="PRK05380.1"/>
    <property type="match status" value="1"/>
</dbReference>
<dbReference type="GO" id="GO:0042802">
    <property type="term" value="F:identical protein binding"/>
    <property type="evidence" value="ECO:0007669"/>
    <property type="project" value="TreeGrafter"/>
</dbReference>
<dbReference type="GO" id="GO:0097268">
    <property type="term" value="C:cytoophidium"/>
    <property type="evidence" value="ECO:0007669"/>
    <property type="project" value="UniProtKB-ARBA"/>
</dbReference>
<dbReference type="InterPro" id="IPR017926">
    <property type="entry name" value="GATASE"/>
</dbReference>
<organism evidence="19 20">
    <name type="scientific">Candidatus Chisholmbacteria bacterium RIFCSPHIGHO2_01_FULL_52_32</name>
    <dbReference type="NCBI Taxonomy" id="1797591"/>
    <lineage>
        <taxon>Bacteria</taxon>
        <taxon>Candidatus Chisholmiibacteriota</taxon>
    </lineage>
</organism>
<dbReference type="SUPFAM" id="SSF52317">
    <property type="entry name" value="Class I glutamine amidotransferase-like"/>
    <property type="match status" value="1"/>
</dbReference>
<sequence>MHNSPRFIFVIGGVLSGIGKGITTASIALLVKSLGFNATAIKIDPYISIDAGTMRPAEHGEVFVTDDGGEIDQDLGHYERFLNQSLTRDHNITTGKVFSNVIKNERHMVYKGRDASMFPDVIDEIKRMILAPVKKTDEIVLVEIGGTTGDLENQPFLHAARELGRQYPAIYILVTYLPFLRNVGELKTKPTQHAVAHLRESGIFPNFIITRGEIPIDEPRLETLSARCFIDREHIIDNPDNPNIYKVPETLKMAGLATEILEEFGLKAREDTFKQWEQFVANTDLRTEPVRIALVGKYVKHGADKHKDVYISVLEALNHAAAYCKKSIELIPIDSKRLEEHGPAILEEAKPHAIIVPQGWGSRGTEGKILAAQFARERKVPYLGLCFGMQLATIEFARNVVGLTGANSEEIDPRTKYPVIHIMPDQREYLKKHQFGGTIRLGAWPCKVNENTILNGLYRKYGNMVNAIKGNIVSERHRHRYEVNNTFRKELEEKGYLISGVSPDGKLVEAMELSPELHPFFVGTQFHPEYMSRPLSPHPIFIGLLKAATTKD</sequence>
<evidence type="ECO:0000256" key="6">
    <source>
        <dbReference type="ARBA" id="ARBA00022741"/>
    </source>
</evidence>
<keyword evidence="8" id="KW-0460">Magnesium</keyword>
<evidence type="ECO:0000313" key="19">
    <source>
        <dbReference type="EMBL" id="OGY18402.1"/>
    </source>
</evidence>
<evidence type="ECO:0000256" key="11">
    <source>
        <dbReference type="ARBA" id="ARBA00047781"/>
    </source>
</evidence>
<keyword evidence="16" id="KW-0472">Membrane</keyword>
<dbReference type="InterPro" id="IPR033828">
    <property type="entry name" value="GATase1_CTP_Synthase"/>
</dbReference>
<comment type="catalytic activity">
    <reaction evidence="11">
        <text>UTP + L-glutamine + ATP + H2O = CTP + L-glutamate + ADP + phosphate + 2 H(+)</text>
        <dbReference type="Rhea" id="RHEA:26426"/>
        <dbReference type="ChEBI" id="CHEBI:15377"/>
        <dbReference type="ChEBI" id="CHEBI:15378"/>
        <dbReference type="ChEBI" id="CHEBI:29985"/>
        <dbReference type="ChEBI" id="CHEBI:30616"/>
        <dbReference type="ChEBI" id="CHEBI:37563"/>
        <dbReference type="ChEBI" id="CHEBI:43474"/>
        <dbReference type="ChEBI" id="CHEBI:46398"/>
        <dbReference type="ChEBI" id="CHEBI:58359"/>
        <dbReference type="ChEBI" id="CHEBI:456216"/>
        <dbReference type="EC" id="6.3.4.2"/>
    </reaction>
</comment>
<feature type="domain" description="Glutamine amidotransferase" evidence="17">
    <location>
        <begin position="307"/>
        <end position="546"/>
    </location>
</feature>
<dbReference type="GO" id="GO:0019856">
    <property type="term" value="P:pyrimidine nucleobase biosynthetic process"/>
    <property type="evidence" value="ECO:0007669"/>
    <property type="project" value="TreeGrafter"/>
</dbReference>
<dbReference type="EC" id="6.3.4.2" evidence="3"/>
<evidence type="ECO:0000256" key="3">
    <source>
        <dbReference type="ARBA" id="ARBA00012291"/>
    </source>
</evidence>
<dbReference type="InterPro" id="IPR017456">
    <property type="entry name" value="CTP_synthase_N"/>
</dbReference>
<gene>
    <name evidence="19" type="ORF">A2786_02780</name>
</gene>
<dbReference type="CDD" id="cd01746">
    <property type="entry name" value="GATase1_CTP_Synthase"/>
    <property type="match status" value="1"/>
</dbReference>
<dbReference type="UniPathway" id="UPA00159">
    <property type="reaction ID" value="UER00277"/>
</dbReference>
<comment type="caution">
    <text evidence="19">The sequence shown here is derived from an EMBL/GenBank/DDBJ whole genome shotgun (WGS) entry which is preliminary data.</text>
</comment>
<dbReference type="Pfam" id="PF00117">
    <property type="entry name" value="GATase"/>
    <property type="match status" value="1"/>
</dbReference>
<evidence type="ECO:0000256" key="16">
    <source>
        <dbReference type="SAM" id="Phobius"/>
    </source>
</evidence>
<dbReference type="SUPFAM" id="SSF52540">
    <property type="entry name" value="P-loop containing nucleoside triphosphate hydrolases"/>
    <property type="match status" value="1"/>
</dbReference>
<dbReference type="GO" id="GO:0005524">
    <property type="term" value="F:ATP binding"/>
    <property type="evidence" value="ECO:0007669"/>
    <property type="project" value="UniProtKB-KW"/>
</dbReference>
<dbReference type="PANTHER" id="PTHR11550:SF0">
    <property type="entry name" value="CTP SYNTHASE-RELATED"/>
    <property type="match status" value="1"/>
</dbReference>
<dbReference type="GO" id="GO:0003883">
    <property type="term" value="F:CTP synthase activity"/>
    <property type="evidence" value="ECO:0007669"/>
    <property type="project" value="UniProtKB-EC"/>
</dbReference>
<evidence type="ECO:0000256" key="4">
    <source>
        <dbReference type="ARBA" id="ARBA00022598"/>
    </source>
</evidence>
<comment type="pathway">
    <text evidence="1">Pyrimidine metabolism; CTP biosynthesis via de novo pathway; CTP from UDP: step 2/2.</text>
</comment>
<keyword evidence="9" id="KW-0315">Glutamine amidotransferase</keyword>
<evidence type="ECO:0000256" key="1">
    <source>
        <dbReference type="ARBA" id="ARBA00005171"/>
    </source>
</evidence>
<keyword evidence="16" id="KW-1133">Transmembrane helix</keyword>
<dbReference type="Gene3D" id="3.40.50.300">
    <property type="entry name" value="P-loop containing nucleotide triphosphate hydrolases"/>
    <property type="match status" value="1"/>
</dbReference>
<evidence type="ECO:0000256" key="9">
    <source>
        <dbReference type="ARBA" id="ARBA00022962"/>
    </source>
</evidence>
<keyword evidence="5" id="KW-0479">Metal-binding</keyword>
<dbReference type="InterPro" id="IPR027417">
    <property type="entry name" value="P-loop_NTPase"/>
</dbReference>
<evidence type="ECO:0000256" key="13">
    <source>
        <dbReference type="ARBA" id="ARBA00075170"/>
    </source>
</evidence>
<dbReference type="EMBL" id="MHCJ01000003">
    <property type="protein sequence ID" value="OGY18402.1"/>
    <property type="molecule type" value="Genomic_DNA"/>
</dbReference>
<evidence type="ECO:0000256" key="12">
    <source>
        <dbReference type="ARBA" id="ARBA00070745"/>
    </source>
</evidence>
<reference evidence="19 20" key="1">
    <citation type="journal article" date="2016" name="Nat. Commun.">
        <title>Thousands of microbial genomes shed light on interconnected biogeochemical processes in an aquifer system.</title>
        <authorList>
            <person name="Anantharaman K."/>
            <person name="Brown C.T."/>
            <person name="Hug L.A."/>
            <person name="Sharon I."/>
            <person name="Castelle C.J."/>
            <person name="Probst A.J."/>
            <person name="Thomas B.C."/>
            <person name="Singh A."/>
            <person name="Wilkins M.J."/>
            <person name="Karaoz U."/>
            <person name="Brodie E.L."/>
            <person name="Williams K.H."/>
            <person name="Hubbard S.S."/>
            <person name="Banfield J.F."/>
        </authorList>
    </citation>
    <scope>NUCLEOTIDE SEQUENCE [LARGE SCALE GENOMIC DNA]</scope>
</reference>
<name>A0A1G1VSN5_9BACT</name>
<keyword evidence="7" id="KW-0067">ATP-binding</keyword>
<dbReference type="GO" id="GO:0046872">
    <property type="term" value="F:metal ion binding"/>
    <property type="evidence" value="ECO:0007669"/>
    <property type="project" value="UniProtKB-KW"/>
</dbReference>
<evidence type="ECO:0000256" key="15">
    <source>
        <dbReference type="ARBA" id="ARBA00083191"/>
    </source>
</evidence>
<protein>
    <recommendedName>
        <fullName evidence="12">CTP synthase</fullName>
        <ecNumber evidence="3">6.3.4.2</ecNumber>
    </recommendedName>
    <alternativeName>
        <fullName evidence="14">Cytidine 5'-triphosphate synthase</fullName>
    </alternativeName>
    <alternativeName>
        <fullName evidence="15">Cytidine triphosphate synthetase</fullName>
    </alternativeName>
    <alternativeName>
        <fullName evidence="13">UTP--ammonia ligase</fullName>
    </alternativeName>
</protein>
<dbReference type="Gene3D" id="3.40.50.880">
    <property type="match status" value="1"/>
</dbReference>
<dbReference type="FunFam" id="3.40.50.300:FF:000009">
    <property type="entry name" value="CTP synthase"/>
    <property type="match status" value="1"/>
</dbReference>
<dbReference type="InterPro" id="IPR004468">
    <property type="entry name" value="CTP_synthase"/>
</dbReference>
<feature type="domain" description="CTP synthase N-terminal" evidence="18">
    <location>
        <begin position="6"/>
        <end position="266"/>
    </location>
</feature>
<dbReference type="Pfam" id="PF06418">
    <property type="entry name" value="CTP_synth_N"/>
    <property type="match status" value="1"/>
</dbReference>
<dbReference type="GO" id="GO:0044210">
    <property type="term" value="P:'de novo' CTP biosynthetic process"/>
    <property type="evidence" value="ECO:0007669"/>
    <property type="project" value="UniProtKB-UniPathway"/>
</dbReference>
<dbReference type="FunFam" id="3.40.50.880:FF:000002">
    <property type="entry name" value="CTP synthase"/>
    <property type="match status" value="1"/>
</dbReference>
<keyword evidence="6" id="KW-0547">Nucleotide-binding</keyword>
<evidence type="ECO:0000256" key="5">
    <source>
        <dbReference type="ARBA" id="ARBA00022723"/>
    </source>
</evidence>
<keyword evidence="4" id="KW-0436">Ligase</keyword>
<dbReference type="PROSITE" id="PS51273">
    <property type="entry name" value="GATASE_TYPE_1"/>
    <property type="match status" value="1"/>
</dbReference>
<evidence type="ECO:0000259" key="17">
    <source>
        <dbReference type="Pfam" id="PF00117"/>
    </source>
</evidence>
<proteinExistence type="inferred from homology"/>
<keyword evidence="10" id="KW-0665">Pyrimidine biosynthesis</keyword>
<evidence type="ECO:0000256" key="2">
    <source>
        <dbReference type="ARBA" id="ARBA00007533"/>
    </source>
</evidence>
<keyword evidence="16" id="KW-0812">Transmembrane</keyword>
<evidence type="ECO:0000256" key="10">
    <source>
        <dbReference type="ARBA" id="ARBA00022975"/>
    </source>
</evidence>
<feature type="transmembrane region" description="Helical" evidence="16">
    <location>
        <begin position="7"/>
        <end position="31"/>
    </location>
</feature>
<comment type="similarity">
    <text evidence="2">Belongs to the CTP synthase family.</text>
</comment>
<evidence type="ECO:0000313" key="20">
    <source>
        <dbReference type="Proteomes" id="UP000179233"/>
    </source>
</evidence>
<evidence type="ECO:0000256" key="8">
    <source>
        <dbReference type="ARBA" id="ARBA00022842"/>
    </source>
</evidence>
<dbReference type="PANTHER" id="PTHR11550">
    <property type="entry name" value="CTP SYNTHASE"/>
    <property type="match status" value="1"/>
</dbReference>
<evidence type="ECO:0000256" key="14">
    <source>
        <dbReference type="ARBA" id="ARBA00079941"/>
    </source>
</evidence>